<protein>
    <submittedName>
        <fullName evidence="1">Uncharacterized protein</fullName>
    </submittedName>
</protein>
<dbReference type="AlphaFoldDB" id="A0AAJ0ACP1"/>
<keyword evidence="2" id="KW-1185">Reference proteome</keyword>
<evidence type="ECO:0000313" key="1">
    <source>
        <dbReference type="EMBL" id="KAK1671382.1"/>
    </source>
</evidence>
<dbReference type="EMBL" id="JAHMHR010000047">
    <property type="protein sequence ID" value="KAK1671382.1"/>
    <property type="molecule type" value="Genomic_DNA"/>
</dbReference>
<organism evidence="1 2">
    <name type="scientific">Colletotrichum godetiae</name>
    <dbReference type="NCBI Taxonomy" id="1209918"/>
    <lineage>
        <taxon>Eukaryota</taxon>
        <taxon>Fungi</taxon>
        <taxon>Dikarya</taxon>
        <taxon>Ascomycota</taxon>
        <taxon>Pezizomycotina</taxon>
        <taxon>Sordariomycetes</taxon>
        <taxon>Hypocreomycetidae</taxon>
        <taxon>Glomerellales</taxon>
        <taxon>Glomerellaceae</taxon>
        <taxon>Colletotrichum</taxon>
        <taxon>Colletotrichum acutatum species complex</taxon>
    </lineage>
</organism>
<dbReference type="Proteomes" id="UP001224890">
    <property type="component" value="Unassembled WGS sequence"/>
</dbReference>
<gene>
    <name evidence="1" type="ORF">BDP55DRAFT_676033</name>
</gene>
<sequence length="59" mass="6335">MPFPSSWPSASLLGSLSVSKEGEKFAAHWRNVLTTVTLLRQNIQSFAPMGGSWVAGPTC</sequence>
<accession>A0AAJ0ACP1</accession>
<comment type="caution">
    <text evidence="1">The sequence shown here is derived from an EMBL/GenBank/DDBJ whole genome shotgun (WGS) entry which is preliminary data.</text>
</comment>
<name>A0AAJ0ACP1_9PEZI</name>
<dbReference type="RefSeq" id="XP_060425385.1">
    <property type="nucleotide sequence ID" value="XM_060575783.1"/>
</dbReference>
<dbReference type="GeneID" id="85460309"/>
<evidence type="ECO:0000313" key="2">
    <source>
        <dbReference type="Proteomes" id="UP001224890"/>
    </source>
</evidence>
<reference evidence="1" key="1">
    <citation type="submission" date="2021-06" db="EMBL/GenBank/DDBJ databases">
        <title>Comparative genomics, transcriptomics and evolutionary studies reveal genomic signatures of adaptation to plant cell wall in hemibiotrophic fungi.</title>
        <authorList>
            <consortium name="DOE Joint Genome Institute"/>
            <person name="Baroncelli R."/>
            <person name="Diaz J.F."/>
            <person name="Benocci T."/>
            <person name="Peng M."/>
            <person name="Battaglia E."/>
            <person name="Haridas S."/>
            <person name="Andreopoulos W."/>
            <person name="Labutti K."/>
            <person name="Pangilinan J."/>
            <person name="Floch G.L."/>
            <person name="Makela M.R."/>
            <person name="Henrissat B."/>
            <person name="Grigoriev I.V."/>
            <person name="Crouch J.A."/>
            <person name="De Vries R.P."/>
            <person name="Sukno S.A."/>
            <person name="Thon M.R."/>
        </authorList>
    </citation>
    <scope>NUCLEOTIDE SEQUENCE</scope>
    <source>
        <strain evidence="1">CBS 193.32</strain>
    </source>
</reference>
<proteinExistence type="predicted"/>